<protein>
    <submittedName>
        <fullName evidence="2">Uncharacterized protein</fullName>
    </submittedName>
</protein>
<dbReference type="RefSeq" id="WP_154233701.1">
    <property type="nucleotide sequence ID" value="NZ_CP013400.1"/>
</dbReference>
<dbReference type="GeneID" id="62016376"/>
<reference evidence="2" key="2">
    <citation type="submission" date="2021-03" db="EMBL/GenBank/DDBJ databases">
        <title>Complete genome sequence of Burkholderia seminalis 869T2.</title>
        <authorList>
            <person name="Hung S.-H."/>
            <person name="Huang C.-T."/>
            <person name="Huang C.-C."/>
            <person name="Kuo C.-H."/>
        </authorList>
    </citation>
    <scope>NUCLEOTIDE SEQUENCE</scope>
    <source>
        <strain evidence="2">869T2</strain>
    </source>
</reference>
<organism evidence="2 3">
    <name type="scientific">Burkholderia seminalis</name>
    <dbReference type="NCBI Taxonomy" id="488731"/>
    <lineage>
        <taxon>Bacteria</taxon>
        <taxon>Pseudomonadati</taxon>
        <taxon>Pseudomonadota</taxon>
        <taxon>Betaproteobacteria</taxon>
        <taxon>Burkholderiales</taxon>
        <taxon>Burkholderiaceae</taxon>
        <taxon>Burkholderia</taxon>
        <taxon>Burkholderia cepacia complex</taxon>
    </lineage>
</organism>
<evidence type="ECO:0000313" key="3">
    <source>
        <dbReference type="Proteomes" id="UP000027834"/>
    </source>
</evidence>
<dbReference type="AlphaFoldDB" id="A0A8A8DE71"/>
<name>A0A8A8DE71_9BURK</name>
<evidence type="ECO:0000313" key="2">
    <source>
        <dbReference type="EMBL" id="QTO22948.1"/>
    </source>
</evidence>
<reference evidence="2" key="1">
    <citation type="submission" date="2014-04" db="EMBL/GenBank/DDBJ databases">
        <authorList>
            <person name="Ho Y.-N."/>
            <person name="Huang C.-C."/>
        </authorList>
    </citation>
    <scope>NUCLEOTIDE SEQUENCE</scope>
    <source>
        <strain evidence="2">869T2</strain>
    </source>
</reference>
<dbReference type="EMBL" id="CP072521">
    <property type="protein sequence ID" value="QTO22948.1"/>
    <property type="molecule type" value="Genomic_DNA"/>
</dbReference>
<gene>
    <name evidence="2" type="ORF">DT99_027200</name>
</gene>
<feature type="region of interest" description="Disordered" evidence="1">
    <location>
        <begin position="36"/>
        <end position="55"/>
    </location>
</feature>
<dbReference type="Proteomes" id="UP000027834">
    <property type="component" value="Chromosome 2"/>
</dbReference>
<evidence type="ECO:0000256" key="1">
    <source>
        <dbReference type="SAM" id="MobiDB-lite"/>
    </source>
</evidence>
<keyword evidence="3" id="KW-1185">Reference proteome</keyword>
<proteinExistence type="predicted"/>
<accession>A0A8A8DE71</accession>
<sequence length="55" mass="6156">MILTALFVVAVFAIVAVMHRAVLVKADTRLRARLDAEGPRSDASRRLMRESGYRV</sequence>